<dbReference type="PANTHER" id="PTHR36930">
    <property type="entry name" value="METAL-SULFUR CLUSTER BIOSYNTHESIS PROTEINS YUAD-RELATED"/>
    <property type="match status" value="1"/>
</dbReference>
<accession>A0A5D0WN97</accession>
<dbReference type="Proteomes" id="UP000322619">
    <property type="component" value="Unassembled WGS sequence"/>
</dbReference>
<dbReference type="GO" id="GO:0030151">
    <property type="term" value="F:molybdenum ion binding"/>
    <property type="evidence" value="ECO:0007669"/>
    <property type="project" value="InterPro"/>
</dbReference>
<sequence>MGKVSAVYRSVKKGERNRLDQPALFIPGFGLEGDHHGGRDQRQVCLFGRDDTDQIKIINGAGLCTGRFNENITTEGIELFKLPLGTRVKIGETIQEITQIGKKCFGCEIGDENGKCVLANEVVFTAVIVGGYIKAGDTIAVLV</sequence>
<evidence type="ECO:0000313" key="2">
    <source>
        <dbReference type="EMBL" id="TYC85795.1"/>
    </source>
</evidence>
<dbReference type="InterPro" id="IPR011037">
    <property type="entry name" value="Pyrv_Knase-like_insert_dom_sf"/>
</dbReference>
<feature type="domain" description="MOSC" evidence="1">
    <location>
        <begin position="17"/>
        <end position="142"/>
    </location>
</feature>
<evidence type="ECO:0000313" key="3">
    <source>
        <dbReference type="Proteomes" id="UP000322619"/>
    </source>
</evidence>
<dbReference type="AlphaFoldDB" id="A0A5D0WN97"/>
<organism evidence="2 3">
    <name type="scientific">Acetobacterium wieringae</name>
    <dbReference type="NCBI Taxonomy" id="52694"/>
    <lineage>
        <taxon>Bacteria</taxon>
        <taxon>Bacillati</taxon>
        <taxon>Bacillota</taxon>
        <taxon>Clostridia</taxon>
        <taxon>Eubacteriales</taxon>
        <taxon>Eubacteriaceae</taxon>
        <taxon>Acetobacterium</taxon>
    </lineage>
</organism>
<dbReference type="EMBL" id="VSLA01000013">
    <property type="protein sequence ID" value="TYC85795.1"/>
    <property type="molecule type" value="Genomic_DNA"/>
</dbReference>
<dbReference type="Gene3D" id="2.40.33.20">
    <property type="entry name" value="PK beta-barrel domain-like"/>
    <property type="match status" value="1"/>
</dbReference>
<comment type="caution">
    <text evidence="2">The sequence shown here is derived from an EMBL/GenBank/DDBJ whole genome shotgun (WGS) entry which is preliminary data.</text>
</comment>
<dbReference type="InterPro" id="IPR005302">
    <property type="entry name" value="MoCF_Sase_C"/>
</dbReference>
<dbReference type="PROSITE" id="PS51340">
    <property type="entry name" value="MOSC"/>
    <property type="match status" value="1"/>
</dbReference>
<dbReference type="PANTHER" id="PTHR36930:SF1">
    <property type="entry name" value="MOSC DOMAIN-CONTAINING PROTEIN"/>
    <property type="match status" value="1"/>
</dbReference>
<protein>
    <submittedName>
        <fullName evidence="2">MOSC domain-containing protein</fullName>
    </submittedName>
</protein>
<dbReference type="GO" id="GO:0003824">
    <property type="term" value="F:catalytic activity"/>
    <property type="evidence" value="ECO:0007669"/>
    <property type="project" value="InterPro"/>
</dbReference>
<evidence type="ECO:0000259" key="1">
    <source>
        <dbReference type="PROSITE" id="PS51340"/>
    </source>
</evidence>
<gene>
    <name evidence="2" type="ORF">FXB42_07935</name>
</gene>
<dbReference type="SUPFAM" id="SSF50800">
    <property type="entry name" value="PK beta-barrel domain-like"/>
    <property type="match status" value="1"/>
</dbReference>
<name>A0A5D0WN97_9FIRM</name>
<dbReference type="GO" id="GO:0030170">
    <property type="term" value="F:pyridoxal phosphate binding"/>
    <property type="evidence" value="ECO:0007669"/>
    <property type="project" value="InterPro"/>
</dbReference>
<dbReference type="Pfam" id="PF03473">
    <property type="entry name" value="MOSC"/>
    <property type="match status" value="1"/>
</dbReference>
<dbReference type="InterPro" id="IPR052716">
    <property type="entry name" value="MOSC_domain"/>
</dbReference>
<proteinExistence type="predicted"/>
<dbReference type="RefSeq" id="WP_148637393.1">
    <property type="nucleotide sequence ID" value="NZ_CABIIK010000045.1"/>
</dbReference>
<reference evidence="2 3" key="1">
    <citation type="submission" date="2019-08" db="EMBL/GenBank/DDBJ databases">
        <title>Isolation and enrichment of carboxydotrophic bacteria from anaerobic sludge for the production of bio-based chemicals from syngas.</title>
        <authorList>
            <person name="Antares A.L."/>
            <person name="Moreira J."/>
            <person name="Diender M."/>
            <person name="Parshina S.N."/>
            <person name="Stams A.J.M."/>
            <person name="Alves M."/>
            <person name="Alves J.I."/>
            <person name="Sousa D.Z."/>
        </authorList>
    </citation>
    <scope>NUCLEOTIDE SEQUENCE [LARGE SCALE GENOMIC DNA]</scope>
    <source>
        <strain evidence="2 3">JM</strain>
    </source>
</reference>